<dbReference type="Gene3D" id="3.30.10.10">
    <property type="entry name" value="Trypsin Inhibitor V, subunit A"/>
    <property type="match status" value="1"/>
</dbReference>
<sequence length="72" mass="7609">MSVPGKTSWPELVGSPAEPAVQTIHIERPDLKIVLLPVGAAVSPPGFHSTRVCVFYDSHDVHNRVGAIPAVG</sequence>
<evidence type="ECO:0000256" key="1">
    <source>
        <dbReference type="ARBA" id="ARBA00008210"/>
    </source>
</evidence>
<keyword evidence="2" id="KW-0646">Protease inhibitor</keyword>
<dbReference type="PROSITE" id="PS00285">
    <property type="entry name" value="POTATO_INHIBITOR"/>
    <property type="match status" value="1"/>
</dbReference>
<name>A0A0Q3LKP9_BRADI</name>
<organism evidence="4">
    <name type="scientific">Brachypodium distachyon</name>
    <name type="common">Purple false brome</name>
    <name type="synonym">Trachynia distachya</name>
    <dbReference type="NCBI Taxonomy" id="15368"/>
    <lineage>
        <taxon>Eukaryota</taxon>
        <taxon>Viridiplantae</taxon>
        <taxon>Streptophyta</taxon>
        <taxon>Embryophyta</taxon>
        <taxon>Tracheophyta</taxon>
        <taxon>Spermatophyta</taxon>
        <taxon>Magnoliopsida</taxon>
        <taxon>Liliopsida</taxon>
        <taxon>Poales</taxon>
        <taxon>Poaceae</taxon>
        <taxon>BOP clade</taxon>
        <taxon>Pooideae</taxon>
        <taxon>Stipodae</taxon>
        <taxon>Brachypodieae</taxon>
        <taxon>Brachypodium</taxon>
    </lineage>
</organism>
<dbReference type="Proteomes" id="UP000008810">
    <property type="component" value="Chromosome 3"/>
</dbReference>
<dbReference type="EnsemblPlants" id="KQJ93045">
    <property type="protein sequence ID" value="KQJ93045"/>
    <property type="gene ID" value="BRADI_3g02398v3"/>
</dbReference>
<dbReference type="GO" id="GO:0009611">
    <property type="term" value="P:response to wounding"/>
    <property type="evidence" value="ECO:0007669"/>
    <property type="project" value="InterPro"/>
</dbReference>
<evidence type="ECO:0000313" key="4">
    <source>
        <dbReference type="EMBL" id="KQJ93045.1"/>
    </source>
</evidence>
<proteinExistence type="inferred from homology"/>
<gene>
    <name evidence="4" type="ORF">BRADI_3g02398v3</name>
</gene>
<dbReference type="OrthoDB" id="580986at2759"/>
<accession>A0A0Q3LKP9</accession>
<dbReference type="Gramene" id="KQJ93045">
    <property type="protein sequence ID" value="KQJ93045"/>
    <property type="gene ID" value="BRADI_3g02398v3"/>
</dbReference>
<protein>
    <submittedName>
        <fullName evidence="4 5">Uncharacterized protein</fullName>
    </submittedName>
</protein>
<dbReference type="PANTHER" id="PTHR33091:SF79">
    <property type="entry name" value="SUBTILISIN-LIKE PROTEASE FIBRONECTIN TYPE-III DOMAIN-CONTAINING PROTEIN"/>
    <property type="match status" value="1"/>
</dbReference>
<dbReference type="InterPro" id="IPR036354">
    <property type="entry name" value="Prot_inh_pot1_sf"/>
</dbReference>
<comment type="similarity">
    <text evidence="1">Belongs to the protease inhibitor I13 (potato type I serine protease inhibitor) family.</text>
</comment>
<dbReference type="PANTHER" id="PTHR33091">
    <property type="entry name" value="PROTEIN, PUTATIVE, EXPRESSED-RELATED"/>
    <property type="match status" value="1"/>
</dbReference>
<dbReference type="Pfam" id="PF00280">
    <property type="entry name" value="potato_inhibit"/>
    <property type="match status" value="1"/>
</dbReference>
<dbReference type="GO" id="GO:0004867">
    <property type="term" value="F:serine-type endopeptidase inhibitor activity"/>
    <property type="evidence" value="ECO:0007669"/>
    <property type="project" value="UniProtKB-KW"/>
</dbReference>
<evidence type="ECO:0000313" key="6">
    <source>
        <dbReference type="Proteomes" id="UP000008810"/>
    </source>
</evidence>
<evidence type="ECO:0000256" key="2">
    <source>
        <dbReference type="ARBA" id="ARBA00022690"/>
    </source>
</evidence>
<dbReference type="InParanoid" id="A0A0Q3LKP9"/>
<dbReference type="AlphaFoldDB" id="A0A0Q3LKP9"/>
<evidence type="ECO:0000313" key="5">
    <source>
        <dbReference type="EnsemblPlants" id="KQJ93045"/>
    </source>
</evidence>
<evidence type="ECO:0000256" key="3">
    <source>
        <dbReference type="ARBA" id="ARBA00022900"/>
    </source>
</evidence>
<reference evidence="4" key="2">
    <citation type="submission" date="2017-06" db="EMBL/GenBank/DDBJ databases">
        <title>WGS assembly of Brachypodium distachyon.</title>
        <authorList>
            <consortium name="The International Brachypodium Initiative"/>
            <person name="Lucas S."/>
            <person name="Harmon-Smith M."/>
            <person name="Lail K."/>
            <person name="Tice H."/>
            <person name="Grimwood J."/>
            <person name="Bruce D."/>
            <person name="Barry K."/>
            <person name="Shu S."/>
            <person name="Lindquist E."/>
            <person name="Wang M."/>
            <person name="Pitluck S."/>
            <person name="Vogel J.P."/>
            <person name="Garvin D.F."/>
            <person name="Mockler T.C."/>
            <person name="Schmutz J."/>
            <person name="Rokhsar D."/>
            <person name="Bevan M.W."/>
        </authorList>
    </citation>
    <scope>NUCLEOTIDE SEQUENCE</scope>
    <source>
        <strain evidence="4">Bd21</strain>
    </source>
</reference>
<reference evidence="5" key="3">
    <citation type="submission" date="2018-08" db="UniProtKB">
        <authorList>
            <consortium name="EnsemblPlants"/>
        </authorList>
    </citation>
    <scope>IDENTIFICATION</scope>
    <source>
        <strain evidence="5">cv. Bd21</strain>
    </source>
</reference>
<dbReference type="SUPFAM" id="SSF54654">
    <property type="entry name" value="CI-2 family of serine protease inhibitors"/>
    <property type="match status" value="1"/>
</dbReference>
<keyword evidence="3" id="KW-0722">Serine protease inhibitor</keyword>
<reference evidence="4 5" key="1">
    <citation type="journal article" date="2010" name="Nature">
        <title>Genome sequencing and analysis of the model grass Brachypodium distachyon.</title>
        <authorList>
            <consortium name="International Brachypodium Initiative"/>
        </authorList>
    </citation>
    <scope>NUCLEOTIDE SEQUENCE [LARGE SCALE GENOMIC DNA]</scope>
    <source>
        <strain evidence="4 5">Bd21</strain>
    </source>
</reference>
<dbReference type="EMBL" id="CM000882">
    <property type="protein sequence ID" value="KQJ93045.1"/>
    <property type="molecule type" value="Genomic_DNA"/>
</dbReference>
<dbReference type="InterPro" id="IPR000864">
    <property type="entry name" value="Prot_inh_pot1"/>
</dbReference>
<keyword evidence="6" id="KW-1185">Reference proteome</keyword>